<dbReference type="Proteomes" id="UP000346772">
    <property type="component" value="Unassembled WGS sequence"/>
</dbReference>
<evidence type="ECO:0000313" key="2">
    <source>
        <dbReference type="EMBL" id="VFD53340.1"/>
    </source>
</evidence>
<gene>
    <name evidence="2" type="ORF">SAMEA1710456_00804</name>
</gene>
<evidence type="ECO:0000313" key="3">
    <source>
        <dbReference type="Proteomes" id="UP000346772"/>
    </source>
</evidence>
<feature type="chain" id="PRO_5043915029" evidence="1">
    <location>
        <begin position="20"/>
        <end position="189"/>
    </location>
</feature>
<name>A0AAX3GWT9_CLODI</name>
<dbReference type="AlphaFoldDB" id="A0AAX3GWT9"/>
<dbReference type="EMBL" id="CAADAT010000003">
    <property type="protein sequence ID" value="VFD53340.1"/>
    <property type="molecule type" value="Genomic_DNA"/>
</dbReference>
<accession>A0AAX3GWT9</accession>
<proteinExistence type="predicted"/>
<dbReference type="RefSeq" id="WP_003420010.1">
    <property type="nucleotide sequence ID" value="NZ_BEHB01000002.1"/>
</dbReference>
<comment type="caution">
    <text evidence="2">The sequence shown here is derived from an EMBL/GenBank/DDBJ whole genome shotgun (WGS) entry which is preliminary data.</text>
</comment>
<protein>
    <submittedName>
        <fullName evidence="2">Lipoprotein</fullName>
    </submittedName>
</protein>
<keyword evidence="2" id="KW-0449">Lipoprotein</keyword>
<keyword evidence="1" id="KW-0732">Signal</keyword>
<reference evidence="2 3" key="1">
    <citation type="submission" date="2019-02" db="EMBL/GenBank/DDBJ databases">
        <authorList>
            <consortium name="Pathogen Informatics"/>
        </authorList>
    </citation>
    <scope>NUCLEOTIDE SEQUENCE [LARGE SCALE GENOMIC DNA]</scope>
    <source>
        <strain evidence="2 3">078GUE027</strain>
    </source>
</reference>
<evidence type="ECO:0000256" key="1">
    <source>
        <dbReference type="SAM" id="SignalP"/>
    </source>
</evidence>
<dbReference type="PROSITE" id="PS51257">
    <property type="entry name" value="PROKAR_LIPOPROTEIN"/>
    <property type="match status" value="1"/>
</dbReference>
<organism evidence="2 3">
    <name type="scientific">Clostridioides difficile</name>
    <name type="common">Peptoclostridium difficile</name>
    <dbReference type="NCBI Taxonomy" id="1496"/>
    <lineage>
        <taxon>Bacteria</taxon>
        <taxon>Bacillati</taxon>
        <taxon>Bacillota</taxon>
        <taxon>Clostridia</taxon>
        <taxon>Peptostreptococcales</taxon>
        <taxon>Peptostreptococcaceae</taxon>
        <taxon>Clostridioides</taxon>
    </lineage>
</organism>
<sequence>MKKFTICIIMFAISALVLAGCTNDNKIKNEVDNMFNAIKTQDSDAVDKYFPKLGLGNLIYEDKEGFKMYSKNMTWEISDIKNNKDKVTVDLKVNNTDMVSILKKNPPKLGAMMPNPTMKDIDSANKKEFNLTLELVKSGDNYVCEVNQESAMKLLNVITGGGTDYLADYNKDYYKQLDEEQKNYENQNN</sequence>
<feature type="signal peptide" evidence="1">
    <location>
        <begin position="1"/>
        <end position="19"/>
    </location>
</feature>